<dbReference type="EMBL" id="JAJEPU010000005">
    <property type="protein sequence ID" value="MCC2163828.1"/>
    <property type="molecule type" value="Genomic_DNA"/>
</dbReference>
<accession>A0AAE3ALB5</accession>
<dbReference type="Proteomes" id="UP001198962">
    <property type="component" value="Unassembled WGS sequence"/>
</dbReference>
<gene>
    <name evidence="2" type="ORF">LKD32_02840</name>
</gene>
<feature type="region of interest" description="Disordered" evidence="1">
    <location>
        <begin position="25"/>
        <end position="52"/>
    </location>
</feature>
<comment type="caution">
    <text evidence="2">The sequence shown here is derived from an EMBL/GenBank/DDBJ whole genome shotgun (WGS) entry which is preliminary data.</text>
</comment>
<evidence type="ECO:0000313" key="2">
    <source>
        <dbReference type="EMBL" id="MCC2163828.1"/>
    </source>
</evidence>
<protein>
    <submittedName>
        <fullName evidence="2">Uncharacterized protein</fullName>
    </submittedName>
</protein>
<name>A0AAE3ALB5_9FIRM</name>
<dbReference type="AlphaFoldDB" id="A0AAE3ALB5"/>
<dbReference type="RefSeq" id="WP_308450612.1">
    <property type="nucleotide sequence ID" value="NZ_JAJEPU010000005.1"/>
</dbReference>
<evidence type="ECO:0000313" key="3">
    <source>
        <dbReference type="Proteomes" id="UP001198962"/>
    </source>
</evidence>
<feature type="compositionally biased region" description="Basic and acidic residues" evidence="1">
    <location>
        <begin position="41"/>
        <end position="52"/>
    </location>
</feature>
<proteinExistence type="predicted"/>
<keyword evidence="3" id="KW-1185">Reference proteome</keyword>
<sequence>MKTRLIIDGNAVYEIDEECEACQQKNQKKQESQRERCKKNFSGERDKESRES</sequence>
<evidence type="ECO:0000256" key="1">
    <source>
        <dbReference type="SAM" id="MobiDB-lite"/>
    </source>
</evidence>
<reference evidence="2" key="1">
    <citation type="submission" date="2021-10" db="EMBL/GenBank/DDBJ databases">
        <title>Anaerobic single-cell dispensing facilitates the cultivation of human gut bacteria.</title>
        <authorList>
            <person name="Afrizal A."/>
        </authorList>
    </citation>
    <scope>NUCLEOTIDE SEQUENCE</scope>
    <source>
        <strain evidence="2">CLA-AA-H274</strain>
    </source>
</reference>
<organism evidence="2 3">
    <name type="scientific">Brotaphodocola catenula</name>
    <dbReference type="NCBI Taxonomy" id="2885361"/>
    <lineage>
        <taxon>Bacteria</taxon>
        <taxon>Bacillati</taxon>
        <taxon>Bacillota</taxon>
        <taxon>Clostridia</taxon>
        <taxon>Lachnospirales</taxon>
        <taxon>Lachnospiraceae</taxon>
        <taxon>Brotaphodocola</taxon>
    </lineage>
</organism>